<dbReference type="Pfam" id="PF13966">
    <property type="entry name" value="zf-RVT"/>
    <property type="match status" value="1"/>
</dbReference>
<comment type="caution">
    <text evidence="2">The sequence shown here is derived from an EMBL/GenBank/DDBJ whole genome shotgun (WGS) entry which is preliminary data.</text>
</comment>
<evidence type="ECO:0000313" key="2">
    <source>
        <dbReference type="EMBL" id="KAG1777131.1"/>
    </source>
</evidence>
<organism evidence="2 3">
    <name type="scientific">Suillus placidus</name>
    <dbReference type="NCBI Taxonomy" id="48579"/>
    <lineage>
        <taxon>Eukaryota</taxon>
        <taxon>Fungi</taxon>
        <taxon>Dikarya</taxon>
        <taxon>Basidiomycota</taxon>
        <taxon>Agaricomycotina</taxon>
        <taxon>Agaricomycetes</taxon>
        <taxon>Agaricomycetidae</taxon>
        <taxon>Boletales</taxon>
        <taxon>Suillineae</taxon>
        <taxon>Suillaceae</taxon>
        <taxon>Suillus</taxon>
    </lineage>
</organism>
<feature type="domain" description="Reverse transcriptase zinc-binding" evidence="1">
    <location>
        <begin position="79"/>
        <end position="150"/>
    </location>
</feature>
<sequence>MQIGKATSSSSVKATKDLAKEGLNKTEPDIIDTSITRPMHLSGINLQNGTQNIFYKCIRKTANQPTKRRPTRMNLARTQQETPTEQLIWKSIRDNDIPRNVQGFLWKMLHSAYKIGEYWEKIPNFEQRGKCGLCGDTETMEHILLECTKSTAKEMVWAAAKTLWLKREKSWLEIMVGSIMGCNLAKFKDERNKTMTGKNRLLMIILSESAHLLIEAYNRWIHAMNTRLKFDRLLTDSKRYGKKAIQAEKVLKTWSGLLLNEDGLPDNWVHQSGVLKK</sequence>
<accession>A0A9P6ZWJ7</accession>
<evidence type="ECO:0000259" key="1">
    <source>
        <dbReference type="Pfam" id="PF13966"/>
    </source>
</evidence>
<dbReference type="EMBL" id="JABBWD010000022">
    <property type="protein sequence ID" value="KAG1777131.1"/>
    <property type="molecule type" value="Genomic_DNA"/>
</dbReference>
<protein>
    <recommendedName>
        <fullName evidence="1">Reverse transcriptase zinc-binding domain-containing protein</fullName>
    </recommendedName>
</protein>
<evidence type="ECO:0000313" key="3">
    <source>
        <dbReference type="Proteomes" id="UP000714275"/>
    </source>
</evidence>
<dbReference type="AlphaFoldDB" id="A0A9P6ZWJ7"/>
<dbReference type="Proteomes" id="UP000714275">
    <property type="component" value="Unassembled WGS sequence"/>
</dbReference>
<proteinExistence type="predicted"/>
<reference evidence="2" key="1">
    <citation type="journal article" date="2020" name="New Phytol.">
        <title>Comparative genomics reveals dynamic genome evolution in host specialist ectomycorrhizal fungi.</title>
        <authorList>
            <person name="Lofgren L.A."/>
            <person name="Nguyen N.H."/>
            <person name="Vilgalys R."/>
            <person name="Ruytinx J."/>
            <person name="Liao H.L."/>
            <person name="Branco S."/>
            <person name="Kuo A."/>
            <person name="LaButti K."/>
            <person name="Lipzen A."/>
            <person name="Andreopoulos W."/>
            <person name="Pangilinan J."/>
            <person name="Riley R."/>
            <person name="Hundley H."/>
            <person name="Na H."/>
            <person name="Barry K."/>
            <person name="Grigoriev I.V."/>
            <person name="Stajich J.E."/>
            <person name="Kennedy P.G."/>
        </authorList>
    </citation>
    <scope>NUCLEOTIDE SEQUENCE</scope>
    <source>
        <strain evidence="2">DOB743</strain>
    </source>
</reference>
<gene>
    <name evidence="2" type="ORF">EV702DRAFT_1179550</name>
</gene>
<keyword evidence="3" id="KW-1185">Reference proteome</keyword>
<name>A0A9P6ZWJ7_9AGAM</name>
<dbReference type="InterPro" id="IPR026960">
    <property type="entry name" value="RVT-Znf"/>
</dbReference>
<dbReference type="OrthoDB" id="3253907at2759"/>